<organism evidence="16 17">
    <name type="scientific">Holothuria leucospilota</name>
    <name type="common">Black long sea cucumber</name>
    <name type="synonym">Mertensiothuria leucospilota</name>
    <dbReference type="NCBI Taxonomy" id="206669"/>
    <lineage>
        <taxon>Eukaryota</taxon>
        <taxon>Metazoa</taxon>
        <taxon>Echinodermata</taxon>
        <taxon>Eleutherozoa</taxon>
        <taxon>Echinozoa</taxon>
        <taxon>Holothuroidea</taxon>
        <taxon>Aspidochirotacea</taxon>
        <taxon>Aspidochirotida</taxon>
        <taxon>Holothuriidae</taxon>
        <taxon>Holothuria</taxon>
    </lineage>
</organism>
<comment type="catalytic activity">
    <reaction evidence="9">
        <text>L-seryl-[protein] + ATP = O-phospho-L-seryl-[protein] + ADP + H(+)</text>
        <dbReference type="Rhea" id="RHEA:17989"/>
        <dbReference type="Rhea" id="RHEA-COMP:9863"/>
        <dbReference type="Rhea" id="RHEA-COMP:11604"/>
        <dbReference type="ChEBI" id="CHEBI:15378"/>
        <dbReference type="ChEBI" id="CHEBI:29999"/>
        <dbReference type="ChEBI" id="CHEBI:30616"/>
        <dbReference type="ChEBI" id="CHEBI:83421"/>
        <dbReference type="ChEBI" id="CHEBI:456216"/>
        <dbReference type="EC" id="2.7.12.2"/>
    </reaction>
</comment>
<evidence type="ECO:0000256" key="7">
    <source>
        <dbReference type="ARBA" id="ARBA00038035"/>
    </source>
</evidence>
<dbReference type="OrthoDB" id="10252354at2759"/>
<dbReference type="PROSITE" id="PS00107">
    <property type="entry name" value="PROTEIN_KINASE_ATP"/>
    <property type="match status" value="1"/>
</dbReference>
<evidence type="ECO:0000313" key="16">
    <source>
        <dbReference type="EMBL" id="KAJ8029821.1"/>
    </source>
</evidence>
<dbReference type="PROSITE" id="PS51745">
    <property type="entry name" value="PB1"/>
    <property type="match status" value="1"/>
</dbReference>
<dbReference type="InterPro" id="IPR011009">
    <property type="entry name" value="Kinase-like_dom_sf"/>
</dbReference>
<evidence type="ECO:0000256" key="5">
    <source>
        <dbReference type="ARBA" id="ARBA00022777"/>
    </source>
</evidence>
<dbReference type="PROSITE" id="PS50011">
    <property type="entry name" value="PROTEIN_KINASE_DOM"/>
    <property type="match status" value="1"/>
</dbReference>
<dbReference type="InterPro" id="IPR017441">
    <property type="entry name" value="Protein_kinase_ATP_BS"/>
</dbReference>
<evidence type="ECO:0000256" key="3">
    <source>
        <dbReference type="ARBA" id="ARBA00022679"/>
    </source>
</evidence>
<evidence type="ECO:0000256" key="1">
    <source>
        <dbReference type="ARBA" id="ARBA00022527"/>
    </source>
</evidence>
<evidence type="ECO:0000256" key="2">
    <source>
        <dbReference type="ARBA" id="ARBA00022553"/>
    </source>
</evidence>
<dbReference type="SMART" id="SM00666">
    <property type="entry name" value="PB1"/>
    <property type="match status" value="1"/>
</dbReference>
<keyword evidence="5 16" id="KW-0418">Kinase</keyword>
<dbReference type="InterPro" id="IPR000719">
    <property type="entry name" value="Prot_kinase_dom"/>
</dbReference>
<reference evidence="16" key="1">
    <citation type="submission" date="2021-10" db="EMBL/GenBank/DDBJ databases">
        <title>Tropical sea cucumber genome reveals ecological adaptation and Cuvierian tubules defense mechanism.</title>
        <authorList>
            <person name="Chen T."/>
        </authorList>
    </citation>
    <scope>NUCLEOTIDE SEQUENCE</scope>
    <source>
        <strain evidence="16">Nanhai2018</strain>
        <tissue evidence="16">Muscle</tissue>
    </source>
</reference>
<dbReference type="EMBL" id="JAIZAY010000014">
    <property type="protein sequence ID" value="KAJ8029821.1"/>
    <property type="molecule type" value="Genomic_DNA"/>
</dbReference>
<dbReference type="Proteomes" id="UP001152320">
    <property type="component" value="Chromosome 14"/>
</dbReference>
<dbReference type="PANTHER" id="PTHR48013">
    <property type="entry name" value="DUAL SPECIFICITY MITOGEN-ACTIVATED PROTEIN KINASE KINASE 5-RELATED"/>
    <property type="match status" value="1"/>
</dbReference>
<evidence type="ECO:0000256" key="8">
    <source>
        <dbReference type="ARBA" id="ARBA00038999"/>
    </source>
</evidence>
<feature type="domain" description="Protein kinase" evidence="14">
    <location>
        <begin position="152"/>
        <end position="404"/>
    </location>
</feature>
<evidence type="ECO:0000313" key="17">
    <source>
        <dbReference type="Proteomes" id="UP001152320"/>
    </source>
</evidence>
<keyword evidence="4 12" id="KW-0547">Nucleotide-binding</keyword>
<evidence type="ECO:0000256" key="11">
    <source>
        <dbReference type="ARBA" id="ARBA00051693"/>
    </source>
</evidence>
<dbReference type="SUPFAM" id="SSF54277">
    <property type="entry name" value="CAD &amp; PB1 domains"/>
    <property type="match status" value="1"/>
</dbReference>
<keyword evidence="2" id="KW-0597">Phosphoprotein</keyword>
<keyword evidence="6 12" id="KW-0067">ATP-binding</keyword>
<dbReference type="Gene3D" id="3.10.20.90">
    <property type="entry name" value="Phosphatidylinositol 3-kinase Catalytic Subunit, Chain A, domain 1"/>
    <property type="match status" value="1"/>
</dbReference>
<evidence type="ECO:0000256" key="6">
    <source>
        <dbReference type="ARBA" id="ARBA00022840"/>
    </source>
</evidence>
<dbReference type="AlphaFoldDB" id="A0A9Q1H2J8"/>
<dbReference type="InterPro" id="IPR000270">
    <property type="entry name" value="PB1_dom"/>
</dbReference>
<dbReference type="GO" id="GO:0004708">
    <property type="term" value="F:MAP kinase kinase activity"/>
    <property type="evidence" value="ECO:0007669"/>
    <property type="project" value="UniProtKB-EC"/>
</dbReference>
<dbReference type="Pfam" id="PF00069">
    <property type="entry name" value="Pkinase"/>
    <property type="match status" value="1"/>
</dbReference>
<comment type="similarity">
    <text evidence="7">Belongs to the protein kinase superfamily. STE Ser/Thr protein kinase family. MAP kinase kinase subfamily.</text>
</comment>
<sequence>MASNKQPIVVRIKTQHGEDMDWTMSSPNTRFQEVMGVVAQVLQDHSASAFEYEDEDGDRITVRGDAEMEAMMAYYLQILYEYEERRIMAPPLCIYPKMSRGSKKSGPGLTVNTRPMGPVPQGADSGISLQYAKHEAELREILARGRIAESDIHKIQMLGRGQSGTVWKALHVPTNTEMAIKVIELDVTPAARKQIMSELQVLYKCDCPVIISYYGSFFKENQISICTEFMDGGSLEVYSPIPEKILGRIAVSVVKGLNYLWNLKILHRDIKPSNILVNTRGDVKLCDFGVSTQLINSIAQTYIGTNAYMAPERVLGHGYGVHSEVWSVGLFLLEMATGRFPYPVAQKGNDLAPIALLQCILNEMPPRLSSEQFTPQFSEFVASCMEKEPSKRPSPEAVLLHPFIRMYDDNNKQLIGCWVYSHLQAKEGVVS</sequence>
<evidence type="ECO:0000256" key="12">
    <source>
        <dbReference type="PROSITE-ProRule" id="PRU10141"/>
    </source>
</evidence>
<keyword evidence="1 13" id="KW-0723">Serine/threonine-protein kinase</keyword>
<evidence type="ECO:0000256" key="4">
    <source>
        <dbReference type="ARBA" id="ARBA00022741"/>
    </source>
</evidence>
<dbReference type="FunFam" id="1.10.510.10:FF:000921">
    <property type="entry name" value="Serine/threonine-protein kinase STE7"/>
    <property type="match status" value="1"/>
</dbReference>
<feature type="domain" description="PB1" evidence="15">
    <location>
        <begin position="9"/>
        <end position="83"/>
    </location>
</feature>
<evidence type="ECO:0000259" key="15">
    <source>
        <dbReference type="PROSITE" id="PS51745"/>
    </source>
</evidence>
<protein>
    <recommendedName>
        <fullName evidence="8">mitogen-activated protein kinase kinase</fullName>
        <ecNumber evidence="8">2.7.12.2</ecNumber>
    </recommendedName>
</protein>
<dbReference type="Gene3D" id="3.30.200.20">
    <property type="entry name" value="Phosphorylase Kinase, domain 1"/>
    <property type="match status" value="1"/>
</dbReference>
<dbReference type="Gene3D" id="1.10.510.10">
    <property type="entry name" value="Transferase(Phosphotransferase) domain 1"/>
    <property type="match status" value="1"/>
</dbReference>
<keyword evidence="17" id="KW-1185">Reference proteome</keyword>
<comment type="caution">
    <text evidence="16">The sequence shown here is derived from an EMBL/GenBank/DDBJ whole genome shotgun (WGS) entry which is preliminary data.</text>
</comment>
<dbReference type="SMART" id="SM00220">
    <property type="entry name" value="S_TKc"/>
    <property type="match status" value="1"/>
</dbReference>
<dbReference type="FunFam" id="3.30.200.20:FF:000040">
    <property type="entry name" value="Dual specificity mitogen-activated protein kinase kinase"/>
    <property type="match status" value="1"/>
</dbReference>
<comment type="catalytic activity">
    <reaction evidence="10">
        <text>L-threonyl-[protein] + ATP = O-phospho-L-threonyl-[protein] + ADP + H(+)</text>
        <dbReference type="Rhea" id="RHEA:46608"/>
        <dbReference type="Rhea" id="RHEA-COMP:11060"/>
        <dbReference type="Rhea" id="RHEA-COMP:11605"/>
        <dbReference type="ChEBI" id="CHEBI:15378"/>
        <dbReference type="ChEBI" id="CHEBI:30013"/>
        <dbReference type="ChEBI" id="CHEBI:30616"/>
        <dbReference type="ChEBI" id="CHEBI:61977"/>
        <dbReference type="ChEBI" id="CHEBI:456216"/>
        <dbReference type="EC" id="2.7.12.2"/>
    </reaction>
</comment>
<evidence type="ECO:0000259" key="14">
    <source>
        <dbReference type="PROSITE" id="PS50011"/>
    </source>
</evidence>
<gene>
    <name evidence="16" type="ORF">HOLleu_29317</name>
</gene>
<dbReference type="Pfam" id="PF00564">
    <property type="entry name" value="PB1"/>
    <property type="match status" value="1"/>
</dbReference>
<proteinExistence type="inferred from homology"/>
<feature type="binding site" evidence="12">
    <location>
        <position position="181"/>
    </location>
    <ligand>
        <name>ATP</name>
        <dbReference type="ChEBI" id="CHEBI:30616"/>
    </ligand>
</feature>
<evidence type="ECO:0000256" key="10">
    <source>
        <dbReference type="ARBA" id="ARBA00049299"/>
    </source>
</evidence>
<dbReference type="SUPFAM" id="SSF56112">
    <property type="entry name" value="Protein kinase-like (PK-like)"/>
    <property type="match status" value="1"/>
</dbReference>
<dbReference type="InterPro" id="IPR053793">
    <property type="entry name" value="PB1-like"/>
</dbReference>
<dbReference type="InterPro" id="IPR008271">
    <property type="entry name" value="Ser/Thr_kinase_AS"/>
</dbReference>
<dbReference type="GO" id="GO:0005524">
    <property type="term" value="F:ATP binding"/>
    <property type="evidence" value="ECO:0007669"/>
    <property type="project" value="UniProtKB-UniRule"/>
</dbReference>
<dbReference type="GO" id="GO:0004674">
    <property type="term" value="F:protein serine/threonine kinase activity"/>
    <property type="evidence" value="ECO:0007669"/>
    <property type="project" value="UniProtKB-KW"/>
</dbReference>
<evidence type="ECO:0000256" key="9">
    <source>
        <dbReference type="ARBA" id="ARBA00049014"/>
    </source>
</evidence>
<evidence type="ECO:0000256" key="13">
    <source>
        <dbReference type="RuleBase" id="RU000304"/>
    </source>
</evidence>
<dbReference type="PROSITE" id="PS00108">
    <property type="entry name" value="PROTEIN_KINASE_ST"/>
    <property type="match status" value="1"/>
</dbReference>
<dbReference type="EC" id="2.7.12.2" evidence="8"/>
<comment type="catalytic activity">
    <reaction evidence="11">
        <text>L-tyrosyl-[protein] + ATP = O-phospho-L-tyrosyl-[protein] + ADP + H(+)</text>
        <dbReference type="Rhea" id="RHEA:10596"/>
        <dbReference type="Rhea" id="RHEA-COMP:10136"/>
        <dbReference type="Rhea" id="RHEA-COMP:20101"/>
        <dbReference type="ChEBI" id="CHEBI:15378"/>
        <dbReference type="ChEBI" id="CHEBI:30616"/>
        <dbReference type="ChEBI" id="CHEBI:46858"/>
        <dbReference type="ChEBI" id="CHEBI:61978"/>
        <dbReference type="ChEBI" id="CHEBI:456216"/>
        <dbReference type="EC" id="2.7.12.2"/>
    </reaction>
</comment>
<name>A0A9Q1H2J8_HOLLE</name>
<dbReference type="PANTHER" id="PTHR48013:SF9">
    <property type="entry name" value="DUAL SPECIFICITY MITOGEN-ACTIVATED PROTEIN KINASE KINASE 5"/>
    <property type="match status" value="1"/>
</dbReference>
<keyword evidence="3" id="KW-0808">Transferase</keyword>
<accession>A0A9Q1H2J8</accession>